<dbReference type="GO" id="GO:0016020">
    <property type="term" value="C:membrane"/>
    <property type="evidence" value="ECO:0007669"/>
    <property type="project" value="UniProtKB-SubCell"/>
</dbReference>
<dbReference type="FunFam" id="1.10.287.950:FF:000001">
    <property type="entry name" value="Methyl-accepting chemotaxis sensory transducer"/>
    <property type="match status" value="1"/>
</dbReference>
<evidence type="ECO:0000256" key="2">
    <source>
        <dbReference type="ARBA" id="ARBA00023224"/>
    </source>
</evidence>
<accession>A0A5S3XNL9</accession>
<keyword evidence="5" id="KW-1133">Transmembrane helix</keyword>
<evidence type="ECO:0000259" key="7">
    <source>
        <dbReference type="PROSITE" id="PS50885"/>
    </source>
</evidence>
<reference evidence="9" key="3">
    <citation type="submission" date="2019-09" db="EMBL/GenBank/DDBJ databases">
        <title>Co-occurence of chitin degradation, pigmentation and bioactivity in marine Pseudoalteromonas.</title>
        <authorList>
            <person name="Sonnenschein E.C."/>
            <person name="Bech P.K."/>
        </authorList>
    </citation>
    <scope>NUCLEOTIDE SEQUENCE</scope>
    <source>
        <strain evidence="9">S2231</strain>
        <strain evidence="8">S2233</strain>
    </source>
</reference>
<dbReference type="GO" id="GO:0006935">
    <property type="term" value="P:chemotaxis"/>
    <property type="evidence" value="ECO:0007669"/>
    <property type="project" value="UniProtKB-ARBA"/>
</dbReference>
<sequence length="538" mass="58718">MSIAKQVVTSFTLVFIVVAVLCALTFSGVRSLSLDVESIVKTSIPSLELVKELQLDLTTARKDEFLIVTNVNHPDFKLWIKNLHELKRQIAGKINRYEQLHTSHAEQQVFLAFKRAWRSHQNETQSYNSLLNRQKFDQATTLILESFATYSLAISELNDLAELTKENVELAESSALNTLSHTTMTIIVCSIITLLLVVICCITLNNVIRRPLAQAVDLAQTIAKGDLRSDGQTRQFGNNEFERLLCALTQMRDQLNSLVNGINDSAIQLTTAVEEVSMVSKHNASGMTAQQSELTSVASAMTQMQAAVAEVANNTEAGAESANLANTQARQGSMALADNITHIMTVADAVEMADKLVNELEKDSQNINMVVDVIREIAEQTNLLALNAAIEAARAGEQGRGFAVVADEVRSLAKRTQESTTQIIEIVNELQSKSKEAGSATRLCQDGISNCVAHTNKASELIGDIEQEIDRIAGMSGQIATACNQQRVVSEELNKNVENINMAGAEMTEGAGQTSIACNEISQLAHDLKGSVEQFKLR</sequence>
<dbReference type="Proteomes" id="UP000305730">
    <property type="component" value="Unassembled WGS sequence"/>
</dbReference>
<dbReference type="PANTHER" id="PTHR32089">
    <property type="entry name" value="METHYL-ACCEPTING CHEMOTAXIS PROTEIN MCPB"/>
    <property type="match status" value="1"/>
</dbReference>
<comment type="similarity">
    <text evidence="3">Belongs to the methyl-accepting chemotaxis (MCP) protein family.</text>
</comment>
<dbReference type="GO" id="GO:0007165">
    <property type="term" value="P:signal transduction"/>
    <property type="evidence" value="ECO:0007669"/>
    <property type="project" value="UniProtKB-KW"/>
</dbReference>
<dbReference type="Pfam" id="PF00015">
    <property type="entry name" value="MCPsignal"/>
    <property type="match status" value="1"/>
</dbReference>
<dbReference type="InterPro" id="IPR004089">
    <property type="entry name" value="MCPsignal_dom"/>
</dbReference>
<dbReference type="PROSITE" id="PS50111">
    <property type="entry name" value="CHEMOTAXIS_TRANSDUC_2"/>
    <property type="match status" value="1"/>
</dbReference>
<dbReference type="SUPFAM" id="SSF58104">
    <property type="entry name" value="Methyl-accepting chemotaxis protein (MCP) signaling domain"/>
    <property type="match status" value="1"/>
</dbReference>
<comment type="caution">
    <text evidence="9">The sequence shown here is derived from an EMBL/GenBank/DDBJ whole genome shotgun (WGS) entry which is preliminary data.</text>
</comment>
<feature type="domain" description="HAMP" evidence="7">
    <location>
        <begin position="206"/>
        <end position="260"/>
    </location>
</feature>
<gene>
    <name evidence="9" type="ORF">CWB96_11575</name>
    <name evidence="8" type="ORF">CWB97_09910</name>
</gene>
<dbReference type="Pfam" id="PF00672">
    <property type="entry name" value="HAMP"/>
    <property type="match status" value="1"/>
</dbReference>
<keyword evidence="5" id="KW-0812">Transmembrane</keyword>
<evidence type="ECO:0000313" key="11">
    <source>
        <dbReference type="Proteomes" id="UP000307706"/>
    </source>
</evidence>
<dbReference type="Pfam" id="PF12729">
    <property type="entry name" value="4HB_MCP_1"/>
    <property type="match status" value="1"/>
</dbReference>
<dbReference type="EMBL" id="PNCK01000032">
    <property type="protein sequence ID" value="TMP43184.1"/>
    <property type="molecule type" value="Genomic_DNA"/>
</dbReference>
<organism evidence="9 11">
    <name type="scientific">Pseudoalteromonas citrea</name>
    <dbReference type="NCBI Taxonomy" id="43655"/>
    <lineage>
        <taxon>Bacteria</taxon>
        <taxon>Pseudomonadati</taxon>
        <taxon>Pseudomonadota</taxon>
        <taxon>Gammaproteobacteria</taxon>
        <taxon>Alteromonadales</taxon>
        <taxon>Pseudoalteromonadaceae</taxon>
        <taxon>Pseudoalteromonas</taxon>
    </lineage>
</organism>
<keyword evidence="2 4" id="KW-0807">Transducer</keyword>
<dbReference type="OrthoDB" id="7054443at2"/>
<dbReference type="EMBL" id="PNCL01000053">
    <property type="protein sequence ID" value="TMP58710.1"/>
    <property type="molecule type" value="Genomic_DNA"/>
</dbReference>
<reference evidence="10 11" key="1">
    <citation type="submission" date="2017-12" db="EMBL/GenBank/DDBJ databases">
        <authorList>
            <person name="Paulsen S."/>
            <person name="Gram L.K."/>
        </authorList>
    </citation>
    <scope>NUCLEOTIDE SEQUENCE [LARGE SCALE GENOMIC DNA]</scope>
    <source>
        <strain evidence="9 11">S2231</strain>
        <strain evidence="8 10">S2233</strain>
    </source>
</reference>
<dbReference type="CDD" id="cd11386">
    <property type="entry name" value="MCP_signal"/>
    <property type="match status" value="1"/>
</dbReference>
<feature type="domain" description="Methyl-accepting transducer" evidence="6">
    <location>
        <begin position="265"/>
        <end position="501"/>
    </location>
</feature>
<dbReference type="PANTHER" id="PTHR32089:SF120">
    <property type="entry name" value="METHYL-ACCEPTING CHEMOTAXIS PROTEIN TLPQ"/>
    <property type="match status" value="1"/>
</dbReference>
<dbReference type="SMART" id="SM00283">
    <property type="entry name" value="MA"/>
    <property type="match status" value="1"/>
</dbReference>
<dbReference type="AlphaFoldDB" id="A0A5S3XNL9"/>
<name>A0A5S3XNL9_9GAMM</name>
<evidence type="ECO:0000256" key="5">
    <source>
        <dbReference type="SAM" id="Phobius"/>
    </source>
</evidence>
<evidence type="ECO:0000256" key="1">
    <source>
        <dbReference type="ARBA" id="ARBA00004370"/>
    </source>
</evidence>
<feature type="transmembrane region" description="Helical" evidence="5">
    <location>
        <begin position="184"/>
        <end position="204"/>
    </location>
</feature>
<proteinExistence type="inferred from homology"/>
<keyword evidence="10" id="KW-1185">Reference proteome</keyword>
<reference evidence="10 11" key="2">
    <citation type="submission" date="2019-06" db="EMBL/GenBank/DDBJ databases">
        <title>Co-occurence of chitin degradation, pigmentation and bioactivity in marine Pseudoalteromonas.</title>
        <authorList>
            <person name="Sonnenschein E.C."/>
            <person name="Bech P.K."/>
        </authorList>
    </citation>
    <scope>NUCLEOTIDE SEQUENCE [LARGE SCALE GENOMIC DNA]</scope>
    <source>
        <strain evidence="11">S2231</strain>
        <strain evidence="10">S2233</strain>
    </source>
</reference>
<keyword evidence="5" id="KW-0472">Membrane</keyword>
<comment type="subcellular location">
    <subcellularLocation>
        <location evidence="1">Membrane</location>
    </subcellularLocation>
</comment>
<dbReference type="InterPro" id="IPR024478">
    <property type="entry name" value="HlyB_4HB_MCP"/>
</dbReference>
<evidence type="ECO:0000313" key="9">
    <source>
        <dbReference type="EMBL" id="TMP58710.1"/>
    </source>
</evidence>
<dbReference type="Proteomes" id="UP000307706">
    <property type="component" value="Unassembled WGS sequence"/>
</dbReference>
<evidence type="ECO:0000256" key="3">
    <source>
        <dbReference type="ARBA" id="ARBA00029447"/>
    </source>
</evidence>
<evidence type="ECO:0000313" key="10">
    <source>
        <dbReference type="Proteomes" id="UP000305730"/>
    </source>
</evidence>
<dbReference type="Gene3D" id="1.10.287.950">
    <property type="entry name" value="Methyl-accepting chemotaxis protein"/>
    <property type="match status" value="1"/>
</dbReference>
<protein>
    <submittedName>
        <fullName evidence="9">Methyl-accepting chemotaxis protein</fullName>
    </submittedName>
</protein>
<evidence type="ECO:0000259" key="6">
    <source>
        <dbReference type="PROSITE" id="PS50111"/>
    </source>
</evidence>
<dbReference type="InterPro" id="IPR003660">
    <property type="entry name" value="HAMP_dom"/>
</dbReference>
<dbReference type="PROSITE" id="PS50885">
    <property type="entry name" value="HAMP"/>
    <property type="match status" value="1"/>
</dbReference>
<evidence type="ECO:0000256" key="4">
    <source>
        <dbReference type="PROSITE-ProRule" id="PRU00284"/>
    </source>
</evidence>
<evidence type="ECO:0000313" key="8">
    <source>
        <dbReference type="EMBL" id="TMP43184.1"/>
    </source>
</evidence>